<organism evidence="1 2">
    <name type="scientific">Comamonas resistens</name>
    <dbReference type="NCBI Taxonomy" id="3046670"/>
    <lineage>
        <taxon>Bacteria</taxon>
        <taxon>Pseudomonadati</taxon>
        <taxon>Pseudomonadota</taxon>
        <taxon>Betaproteobacteria</taxon>
        <taxon>Burkholderiales</taxon>
        <taxon>Comamonadaceae</taxon>
        <taxon>Comamonas</taxon>
    </lineage>
</organism>
<dbReference type="Gene3D" id="3.40.50.720">
    <property type="entry name" value="NAD(P)-binding Rossmann-like Domain"/>
    <property type="match status" value="1"/>
</dbReference>
<dbReference type="Proteomes" id="UP001240697">
    <property type="component" value="Chromosome"/>
</dbReference>
<dbReference type="EMBL" id="CP125947">
    <property type="protein sequence ID" value="WHS66010.1"/>
    <property type="molecule type" value="Genomic_DNA"/>
</dbReference>
<accession>A0ABY8SSH2</accession>
<dbReference type="InterPro" id="IPR032719">
    <property type="entry name" value="WbsX"/>
</dbReference>
<dbReference type="PANTHER" id="PTHR41244:SF1">
    <property type="entry name" value="GLYCOSYLTRANSFERASE"/>
    <property type="match status" value="1"/>
</dbReference>
<evidence type="ECO:0000313" key="2">
    <source>
        <dbReference type="Proteomes" id="UP001240697"/>
    </source>
</evidence>
<evidence type="ECO:0000313" key="1">
    <source>
        <dbReference type="EMBL" id="WHS66010.1"/>
    </source>
</evidence>
<keyword evidence="2" id="KW-1185">Reference proteome</keyword>
<dbReference type="Gene3D" id="3.20.20.80">
    <property type="entry name" value="Glycosidases"/>
    <property type="match status" value="1"/>
</dbReference>
<dbReference type="RefSeq" id="WP_283487103.1">
    <property type="nucleotide sequence ID" value="NZ_CP125947.1"/>
</dbReference>
<proteinExistence type="predicted"/>
<dbReference type="Pfam" id="PF14307">
    <property type="entry name" value="Glyco_tran_WbsX"/>
    <property type="match status" value="1"/>
</dbReference>
<dbReference type="PANTHER" id="PTHR41244">
    <property type="entry name" value="RHAMNAN SYNTHESIS F"/>
    <property type="match status" value="1"/>
</dbReference>
<protein>
    <submittedName>
        <fullName evidence="1">Glycoside hydrolase family 99-like domain-containing protein</fullName>
    </submittedName>
</protein>
<sequence length="498" mass="57779">MPSIFLMAPNSRLGSRYGSEIVKTYGNVISVVDDTSEKHSIYGVPRWNSDAFKERASDYEGAIAIDLSISERGKAWVAGLCDLVGVRCLSFRQALREFGELPSCTFEQISDYTDFIVSKSVRGTGGNFVPLETVPQNELDKIDIKTIAFYLPQFHAFPLNDEWFGKGFTEWTNVTKAIPQYTGHYQPQLPIDVGYYDLNNISVVHRQVEIAKIFGIYGFCFHYYWFSGSRLMEMPIFQWLSNQDIDFPFCLNWANENWGKLWDGGDREVRYKQELLPDDDEKFFDDILPFFNDKRYIKINEKPVLSIYRPHLFKKERFLQFIDTLRRKSVENGFPGLYLISVNSHGFQDDPRQWGMDAMLEFPPHSMKERGVNEKSLNVFINPNFCGEVWDGENYVAEKKYLYDVRYKLFKGVAPSWDNTPRKAYSGSIVLDGITPEVYKEWLSGCIEYTRKNHSRDESLIFVNAWNEWAEGAHLEPDSHYGYAYLQATRDALLKGKK</sequence>
<dbReference type="CDD" id="cd11579">
    <property type="entry name" value="Glyco_tran_WbsX"/>
    <property type="match status" value="1"/>
</dbReference>
<gene>
    <name evidence="1" type="ORF">QMY55_02305</name>
</gene>
<reference evidence="1 2" key="1">
    <citation type="submission" date="2023-05" db="EMBL/GenBank/DDBJ databases">
        <authorList>
            <person name="Yin Y."/>
            <person name="Lu Z."/>
        </authorList>
    </citation>
    <scope>NUCLEOTIDE SEQUENCE [LARGE SCALE GENOMIC DNA]</scope>
    <source>
        <strain evidence="1 2">ZM22</strain>
    </source>
</reference>
<name>A0ABY8SSH2_9BURK</name>